<evidence type="ECO:0000259" key="3">
    <source>
        <dbReference type="PROSITE" id="PS50110"/>
    </source>
</evidence>
<accession>A0AB39KX05</accession>
<dbReference type="SUPFAM" id="SSF52172">
    <property type="entry name" value="CheY-like"/>
    <property type="match status" value="1"/>
</dbReference>
<dbReference type="PANTHER" id="PTHR44591">
    <property type="entry name" value="STRESS RESPONSE REGULATOR PROTEIN 1"/>
    <property type="match status" value="1"/>
</dbReference>
<dbReference type="Pfam" id="PF00072">
    <property type="entry name" value="Response_reg"/>
    <property type="match status" value="1"/>
</dbReference>
<dbReference type="PANTHER" id="PTHR44591:SF21">
    <property type="entry name" value="TWO-COMPONENT RESPONSE REGULATOR"/>
    <property type="match status" value="1"/>
</dbReference>
<organism evidence="4">
    <name type="scientific">Caulobacter sp. 73W</name>
    <dbReference type="NCBI Taxonomy" id="3161137"/>
    <lineage>
        <taxon>Bacteria</taxon>
        <taxon>Pseudomonadati</taxon>
        <taxon>Pseudomonadota</taxon>
        <taxon>Alphaproteobacteria</taxon>
        <taxon>Caulobacterales</taxon>
        <taxon>Caulobacteraceae</taxon>
        <taxon>Caulobacter</taxon>
    </lineage>
</organism>
<proteinExistence type="predicted"/>
<name>A0AB39KX05_9CAUL</name>
<evidence type="ECO:0000256" key="2">
    <source>
        <dbReference type="PROSITE-ProRule" id="PRU00169"/>
    </source>
</evidence>
<dbReference type="InterPro" id="IPR001789">
    <property type="entry name" value="Sig_transdc_resp-reg_receiver"/>
</dbReference>
<dbReference type="GO" id="GO:0000160">
    <property type="term" value="P:phosphorelay signal transduction system"/>
    <property type="evidence" value="ECO:0007669"/>
    <property type="project" value="InterPro"/>
</dbReference>
<sequence length="119" mass="12825">MQTAAPILIVEDDVLVRMVAAAALEDAGYRVIEADCAAEALQVLAGDEAVSILFTDINMPGMDGLELARLASERRPGLMVVLTSGYEQPRPEELPEHGQFLPKPYLPEQMMALMTAIAA</sequence>
<gene>
    <name evidence="4" type="ORF">ABOZ73_06535</name>
</gene>
<dbReference type="AlphaFoldDB" id="A0AB39KX05"/>
<dbReference type="EMBL" id="CP158375">
    <property type="protein sequence ID" value="XDO98067.1"/>
    <property type="molecule type" value="Genomic_DNA"/>
</dbReference>
<feature type="modified residue" description="4-aspartylphosphate" evidence="2">
    <location>
        <position position="56"/>
    </location>
</feature>
<reference evidence="4" key="1">
    <citation type="submission" date="2024-06" db="EMBL/GenBank/DDBJ databases">
        <title>Caulobacter inopinatus, sp. nov.</title>
        <authorList>
            <person name="Donachie S.P."/>
        </authorList>
    </citation>
    <scope>NUCLEOTIDE SEQUENCE</scope>
    <source>
        <strain evidence="4">73W</strain>
    </source>
</reference>
<keyword evidence="1 2" id="KW-0597">Phosphoprotein</keyword>
<dbReference type="RefSeq" id="WP_369061693.1">
    <property type="nucleotide sequence ID" value="NZ_CP158375.1"/>
</dbReference>
<dbReference type="PROSITE" id="PS50110">
    <property type="entry name" value="RESPONSE_REGULATORY"/>
    <property type="match status" value="1"/>
</dbReference>
<evidence type="ECO:0000256" key="1">
    <source>
        <dbReference type="ARBA" id="ARBA00022553"/>
    </source>
</evidence>
<dbReference type="InterPro" id="IPR050595">
    <property type="entry name" value="Bact_response_regulator"/>
</dbReference>
<protein>
    <submittedName>
        <fullName evidence="4">Response regulator</fullName>
    </submittedName>
</protein>
<dbReference type="InterPro" id="IPR011006">
    <property type="entry name" value="CheY-like_superfamily"/>
</dbReference>
<dbReference type="Gene3D" id="3.40.50.2300">
    <property type="match status" value="1"/>
</dbReference>
<dbReference type="SMART" id="SM00448">
    <property type="entry name" value="REC"/>
    <property type="match status" value="1"/>
</dbReference>
<feature type="domain" description="Response regulatory" evidence="3">
    <location>
        <begin position="6"/>
        <end position="118"/>
    </location>
</feature>
<evidence type="ECO:0000313" key="4">
    <source>
        <dbReference type="EMBL" id="XDO98067.1"/>
    </source>
</evidence>